<organism evidence="3 4">
    <name type="scientific">Tsukamurella spumae</name>
    <dbReference type="NCBI Taxonomy" id="44753"/>
    <lineage>
        <taxon>Bacteria</taxon>
        <taxon>Bacillati</taxon>
        <taxon>Actinomycetota</taxon>
        <taxon>Actinomycetes</taxon>
        <taxon>Mycobacteriales</taxon>
        <taxon>Tsukamurellaceae</taxon>
        <taxon>Tsukamurella</taxon>
    </lineage>
</organism>
<dbReference type="InterPro" id="IPR036249">
    <property type="entry name" value="Thioredoxin-like_sf"/>
</dbReference>
<dbReference type="CDD" id="cd02976">
    <property type="entry name" value="NrdH"/>
    <property type="match status" value="1"/>
</dbReference>
<dbReference type="InterPro" id="IPR002109">
    <property type="entry name" value="Glutaredoxin"/>
</dbReference>
<dbReference type="SUPFAM" id="SSF52833">
    <property type="entry name" value="Thioredoxin-like"/>
    <property type="match status" value="1"/>
</dbReference>
<feature type="region of interest" description="Disordered" evidence="1">
    <location>
        <begin position="100"/>
        <end position="132"/>
    </location>
</feature>
<dbReference type="Pfam" id="PF00462">
    <property type="entry name" value="Glutaredoxin"/>
    <property type="match status" value="1"/>
</dbReference>
<comment type="caution">
    <text evidence="3">The sequence shown here is derived from an EMBL/GenBank/DDBJ whole genome shotgun (WGS) entry which is preliminary data.</text>
</comment>
<dbReference type="AlphaFoldDB" id="A0A846X313"/>
<dbReference type="RefSeq" id="WP_168546476.1">
    <property type="nucleotide sequence ID" value="NZ_BAAAKS010000019.1"/>
</dbReference>
<proteinExistence type="predicted"/>
<protein>
    <recommendedName>
        <fullName evidence="2">Glutaredoxin domain-containing protein</fullName>
    </recommendedName>
</protein>
<keyword evidence="4" id="KW-1185">Reference proteome</keyword>
<evidence type="ECO:0000256" key="1">
    <source>
        <dbReference type="SAM" id="MobiDB-lite"/>
    </source>
</evidence>
<dbReference type="EMBL" id="JAAXOQ010000018">
    <property type="protein sequence ID" value="NKY19481.1"/>
    <property type="molecule type" value="Genomic_DNA"/>
</dbReference>
<feature type="domain" description="Glutaredoxin" evidence="2">
    <location>
        <begin position="15"/>
        <end position="66"/>
    </location>
</feature>
<evidence type="ECO:0000259" key="2">
    <source>
        <dbReference type="Pfam" id="PF00462"/>
    </source>
</evidence>
<gene>
    <name evidence="3" type="ORF">HF999_14030</name>
</gene>
<dbReference type="Proteomes" id="UP000582646">
    <property type="component" value="Unassembled WGS sequence"/>
</dbReference>
<sequence length="132" mass="14160">MTTTTPITTTEPEATVYRLPGCVQCDMTEKQMDKLKIPYRTVDLSEDAEARERFKAEGLLGAPVVETRGGDRWTGFRVEKIKSLGTKQRATAAVSQKCFGAARTAPSRPAGTPEARRAASPAAASAGSEVSR</sequence>
<evidence type="ECO:0000313" key="4">
    <source>
        <dbReference type="Proteomes" id="UP000582646"/>
    </source>
</evidence>
<accession>A0A846X313</accession>
<evidence type="ECO:0000313" key="3">
    <source>
        <dbReference type="EMBL" id="NKY19481.1"/>
    </source>
</evidence>
<name>A0A846X313_9ACTN</name>
<dbReference type="Gene3D" id="3.40.30.10">
    <property type="entry name" value="Glutaredoxin"/>
    <property type="match status" value="1"/>
</dbReference>
<reference evidence="3 4" key="1">
    <citation type="submission" date="2020-04" db="EMBL/GenBank/DDBJ databases">
        <title>MicrobeNet Type strains.</title>
        <authorList>
            <person name="Nicholson A.C."/>
        </authorList>
    </citation>
    <scope>NUCLEOTIDE SEQUENCE [LARGE SCALE GENOMIC DNA]</scope>
    <source>
        <strain evidence="3 4">DSM 44113</strain>
    </source>
</reference>